<comment type="caution">
    <text evidence="1">The sequence shown here is derived from an EMBL/GenBank/DDBJ whole genome shotgun (WGS) entry which is preliminary data.</text>
</comment>
<proteinExistence type="predicted"/>
<feature type="non-terminal residue" evidence="1">
    <location>
        <position position="1"/>
    </location>
</feature>
<gene>
    <name evidence="1" type="ORF">RPERSI_LOCUS11229</name>
</gene>
<name>A0ACA9PQZ3_9GLOM</name>
<evidence type="ECO:0000313" key="1">
    <source>
        <dbReference type="EMBL" id="CAG8720086.1"/>
    </source>
</evidence>
<reference evidence="1" key="1">
    <citation type="submission" date="2021-06" db="EMBL/GenBank/DDBJ databases">
        <authorList>
            <person name="Kallberg Y."/>
            <person name="Tangrot J."/>
            <person name="Rosling A."/>
        </authorList>
    </citation>
    <scope>NUCLEOTIDE SEQUENCE</scope>
    <source>
        <strain evidence="1">MA461A</strain>
    </source>
</reference>
<keyword evidence="2" id="KW-1185">Reference proteome</keyword>
<dbReference type="Proteomes" id="UP000789920">
    <property type="component" value="Unassembled WGS sequence"/>
</dbReference>
<accession>A0ACA9PQZ3</accession>
<dbReference type="EMBL" id="CAJVQC010022900">
    <property type="protein sequence ID" value="CAG8720086.1"/>
    <property type="molecule type" value="Genomic_DNA"/>
</dbReference>
<organism evidence="1 2">
    <name type="scientific">Racocetra persica</name>
    <dbReference type="NCBI Taxonomy" id="160502"/>
    <lineage>
        <taxon>Eukaryota</taxon>
        <taxon>Fungi</taxon>
        <taxon>Fungi incertae sedis</taxon>
        <taxon>Mucoromycota</taxon>
        <taxon>Glomeromycotina</taxon>
        <taxon>Glomeromycetes</taxon>
        <taxon>Diversisporales</taxon>
        <taxon>Gigasporaceae</taxon>
        <taxon>Racocetra</taxon>
    </lineage>
</organism>
<protein>
    <submittedName>
        <fullName evidence="1">23629_t:CDS:1</fullName>
    </submittedName>
</protein>
<sequence length="41" mass="4808">ANLHDFSCPCRILRREEIQAVLFSMHDDPLAEHFGFEATYQ</sequence>
<evidence type="ECO:0000313" key="2">
    <source>
        <dbReference type="Proteomes" id="UP000789920"/>
    </source>
</evidence>